<dbReference type="Proteomes" id="UP001165542">
    <property type="component" value="Unassembled WGS sequence"/>
</dbReference>
<dbReference type="RefSeq" id="WP_259035206.1">
    <property type="nucleotide sequence ID" value="NZ_JAJISC010000002.1"/>
</dbReference>
<evidence type="ECO:0000313" key="2">
    <source>
        <dbReference type="EMBL" id="MCS2608698.1"/>
    </source>
</evidence>
<dbReference type="EMBL" id="JAJISC010000002">
    <property type="protein sequence ID" value="MCS2608698.1"/>
    <property type="molecule type" value="Genomic_DNA"/>
</dbReference>
<evidence type="ECO:0000256" key="1">
    <source>
        <dbReference type="SAM" id="Phobius"/>
    </source>
</evidence>
<keyword evidence="1" id="KW-0472">Membrane</keyword>
<keyword evidence="3" id="KW-1185">Reference proteome</keyword>
<evidence type="ECO:0000313" key="3">
    <source>
        <dbReference type="Proteomes" id="UP001165542"/>
    </source>
</evidence>
<organism evidence="2 3">
    <name type="scientific">Halomonas dongshanensis</name>
    <dbReference type="NCBI Taxonomy" id="2890835"/>
    <lineage>
        <taxon>Bacteria</taxon>
        <taxon>Pseudomonadati</taxon>
        <taxon>Pseudomonadota</taxon>
        <taxon>Gammaproteobacteria</taxon>
        <taxon>Oceanospirillales</taxon>
        <taxon>Halomonadaceae</taxon>
        <taxon>Halomonas</taxon>
    </lineage>
</organism>
<protein>
    <submittedName>
        <fullName evidence="2">DUF748 domain-containing protein</fullName>
    </submittedName>
</protein>
<accession>A0ABT2EAT6</accession>
<gene>
    <name evidence="2" type="ORF">LLY24_05090</name>
</gene>
<name>A0ABT2EAT6_9GAMM</name>
<proteinExistence type="predicted"/>
<sequence length="999" mass="108320">MSELNTPEPTSPASRWPRLLLMSVAVMGLLVAAWVGGTHWLLNGTWLQERISRIDGIEIQWRSGTSLHPGSWEVEGLRIARTDATLPLELEAERATLSLSLLALLRGELVIKALDADAIRRVSVGDIALTAQGSLTLRDTLLSREAIAIGALDIDVAAGELTRQSDGASLVQSITLDGEASLDRLNPVDADSGALNPDLLAALDATLTLHARADAWDVFMPYLSALPWLSLRGSGELTGSLTLAEGILTPGSQLRLDAPGLTATLDETRLRRQGEREWRTPDAEGMEERPARHLAHGEGSVVLTVNDRALALALQLDDVTLTDTHPYARNTALALEARTRNQRLDRIEPPQDATLDLDGEFTRLDVFDRYLRTTLDGQGILLDGAGRVALSLGVEAARPARGELDISADRLSVEALQMHIGGAGELHAHLEEHDRLAAELRLRDAHFAHRGRALMSGADISVNAQSPWAPEQARQEAEGTLTWENARLDDVARLQPYLAAFMPSPAPLIMAEGSAASSGQISANATHLSGQATLRGDAVTTLWRHASESSDSDETRIVSDIALDLNLPSARLDGTQLDLSGTRLRWAASSDSADGETLESLLLLRSAHLERAGSDAPLSGDVTLEGSVRQLGFLDAFLPDAHGLSLSGNGLLRARLVFRDRTPLPPTHLRIDAEALDVGFLDYLASGRGELSVAIEEADSAELSLGLPYFTLTREGDDRPHLQGRHLTLTTRTEHLSEALDAPAPELFVTHVALPITEVPDLTRYNAYLPDGAGLKLEGGQASLASELWLDGMRARGSVTLRAFGADLALLDQRLHGDVHLQLNLSDGDLATRRFTADDSFLHLENVARPQTSTPPGPDTGWWVRLDMPRAELLWADSPELDARLALGMRDTGLLARLFLAKARERDWLGRLLSVHDIAGSARLILGEAHIALEDLELDGGPLQLRAALRLADEQANGALYARLGALGLGVELVNGEPTLHVIQPRRWFERWQRLQRLR</sequence>
<reference evidence="2" key="1">
    <citation type="submission" date="2021-11" db="EMBL/GenBank/DDBJ databases">
        <title>Halomonas sp., isolated from a coastal aquaculture zone in Dongshan Bay.</title>
        <authorList>
            <person name="Lin W."/>
        </authorList>
    </citation>
    <scope>NUCLEOTIDE SEQUENCE</scope>
    <source>
        <strain evidence="2">Yzlin-01</strain>
    </source>
</reference>
<feature type="transmembrane region" description="Helical" evidence="1">
    <location>
        <begin position="20"/>
        <end position="42"/>
    </location>
</feature>
<keyword evidence="1" id="KW-1133">Transmembrane helix</keyword>
<comment type="caution">
    <text evidence="2">The sequence shown here is derived from an EMBL/GenBank/DDBJ whole genome shotgun (WGS) entry which is preliminary data.</text>
</comment>
<keyword evidence="1" id="KW-0812">Transmembrane</keyword>